<dbReference type="PANTHER" id="PTHR13789">
    <property type="entry name" value="MONOOXYGENASE"/>
    <property type="match status" value="1"/>
</dbReference>
<dbReference type="GO" id="GO:0071949">
    <property type="term" value="F:FAD binding"/>
    <property type="evidence" value="ECO:0007669"/>
    <property type="project" value="InterPro"/>
</dbReference>
<dbReference type="AlphaFoldDB" id="A0A1H1A0X2"/>
<organism evidence="4 5">
    <name type="scientific">Thermostaphylospora chromogena</name>
    <dbReference type="NCBI Taxonomy" id="35622"/>
    <lineage>
        <taxon>Bacteria</taxon>
        <taxon>Bacillati</taxon>
        <taxon>Actinomycetota</taxon>
        <taxon>Actinomycetes</taxon>
        <taxon>Streptosporangiales</taxon>
        <taxon>Thermomonosporaceae</taxon>
        <taxon>Thermostaphylospora</taxon>
    </lineage>
</organism>
<dbReference type="RefSeq" id="WP_093257014.1">
    <property type="nucleotide sequence ID" value="NZ_FNKK01000002.1"/>
</dbReference>
<evidence type="ECO:0000256" key="1">
    <source>
        <dbReference type="ARBA" id="ARBA00023002"/>
    </source>
</evidence>
<dbReference type="Pfam" id="PF01494">
    <property type="entry name" value="FAD_binding_3"/>
    <property type="match status" value="1"/>
</dbReference>
<dbReference type="PRINTS" id="PR00420">
    <property type="entry name" value="RNGMNOXGNASE"/>
</dbReference>
<dbReference type="InterPro" id="IPR002938">
    <property type="entry name" value="FAD-bd"/>
</dbReference>
<dbReference type="SUPFAM" id="SSF51905">
    <property type="entry name" value="FAD/NAD(P)-binding domain"/>
    <property type="match status" value="1"/>
</dbReference>
<dbReference type="EMBL" id="FNKK01000002">
    <property type="protein sequence ID" value="SDQ33283.1"/>
    <property type="molecule type" value="Genomic_DNA"/>
</dbReference>
<name>A0A1H1A0X2_9ACTN</name>
<dbReference type="PANTHER" id="PTHR13789:SF309">
    <property type="entry name" value="PUTATIVE (AFU_ORTHOLOGUE AFUA_6G14510)-RELATED"/>
    <property type="match status" value="1"/>
</dbReference>
<gene>
    <name evidence="4" type="ORF">SAMN04489764_0256</name>
</gene>
<evidence type="ECO:0000256" key="2">
    <source>
        <dbReference type="ARBA" id="ARBA00023033"/>
    </source>
</evidence>
<evidence type="ECO:0000259" key="3">
    <source>
        <dbReference type="Pfam" id="PF01494"/>
    </source>
</evidence>
<dbReference type="Proteomes" id="UP000217103">
    <property type="component" value="Unassembled WGS sequence"/>
</dbReference>
<keyword evidence="5" id="KW-1185">Reference proteome</keyword>
<keyword evidence="2" id="KW-0503">Monooxygenase</keyword>
<dbReference type="GO" id="GO:0004497">
    <property type="term" value="F:monooxygenase activity"/>
    <property type="evidence" value="ECO:0007669"/>
    <property type="project" value="UniProtKB-KW"/>
</dbReference>
<dbReference type="OrthoDB" id="9782160at2"/>
<dbReference type="InterPro" id="IPR050493">
    <property type="entry name" value="FAD-dep_Monooxygenase_BioMet"/>
</dbReference>
<sequence>MRRATVIGGGIGGLTAAVALQRKGWSVTVCERAPELRPVGAAIAVAANALKALDVIGVGAPLRELSAIQGDAGIRQPNGRWLTRTNEAVAARRYGDSVSLVLRSTLVELLAERLRPGSLLLGTVVRSVDPGTGVVTTEEGEITADLVVAADGIHSAVRKALFPRHPGPVYTGVTSWRLIAPAPDLPLRASETWGRGRVFGVIPLADRLVYCYATDTAPPGGTAFAGEKEKEELLRRFRDWHPPIPQILELTDPAKVIRHDLHALDTPLPAFHRGRVALLGDAAHAMTPNLGQGGCQAIEDAVVLAHLVDGPDDLPAYSAARLPRTTRIARRSRTIGRISSLRNPLAVRLRDGGLALSSRLIPHLMLRSMDDVLQWRPPA</sequence>
<evidence type="ECO:0000313" key="4">
    <source>
        <dbReference type="EMBL" id="SDQ33283.1"/>
    </source>
</evidence>
<protein>
    <submittedName>
        <fullName evidence="4">2-polyprenyl-6-methoxyphenol hydroxylase</fullName>
    </submittedName>
</protein>
<keyword evidence="1" id="KW-0560">Oxidoreductase</keyword>
<reference evidence="4 5" key="1">
    <citation type="submission" date="2016-10" db="EMBL/GenBank/DDBJ databases">
        <authorList>
            <person name="de Groot N.N."/>
        </authorList>
    </citation>
    <scope>NUCLEOTIDE SEQUENCE [LARGE SCALE GENOMIC DNA]</scope>
    <source>
        <strain evidence="4 5">DSM 43794</strain>
    </source>
</reference>
<evidence type="ECO:0000313" key="5">
    <source>
        <dbReference type="Proteomes" id="UP000217103"/>
    </source>
</evidence>
<accession>A0A1H1A0X2</accession>
<dbReference type="Gene3D" id="3.50.50.60">
    <property type="entry name" value="FAD/NAD(P)-binding domain"/>
    <property type="match status" value="1"/>
</dbReference>
<dbReference type="STRING" id="35622.SAMN04489764_0256"/>
<proteinExistence type="predicted"/>
<feature type="domain" description="FAD-binding" evidence="3">
    <location>
        <begin position="5"/>
        <end position="331"/>
    </location>
</feature>
<dbReference type="InterPro" id="IPR036188">
    <property type="entry name" value="FAD/NAD-bd_sf"/>
</dbReference>